<dbReference type="Proteomes" id="UP000184139">
    <property type="component" value="Unassembled WGS sequence"/>
</dbReference>
<evidence type="ECO:0000313" key="1">
    <source>
        <dbReference type="EMBL" id="SHH38744.1"/>
    </source>
</evidence>
<name>A0A1M5SJK8_9BACT</name>
<protein>
    <submittedName>
        <fullName evidence="1">Uncharacterized protein</fullName>
    </submittedName>
</protein>
<organism evidence="1 2">
    <name type="scientific">Desulfofustis glycolicus DSM 9705</name>
    <dbReference type="NCBI Taxonomy" id="1121409"/>
    <lineage>
        <taxon>Bacteria</taxon>
        <taxon>Pseudomonadati</taxon>
        <taxon>Thermodesulfobacteriota</taxon>
        <taxon>Desulfobulbia</taxon>
        <taxon>Desulfobulbales</taxon>
        <taxon>Desulfocapsaceae</taxon>
        <taxon>Desulfofustis</taxon>
    </lineage>
</organism>
<proteinExistence type="predicted"/>
<keyword evidence="2" id="KW-1185">Reference proteome</keyword>
<reference evidence="1 2" key="1">
    <citation type="submission" date="2016-11" db="EMBL/GenBank/DDBJ databases">
        <authorList>
            <person name="Jaros S."/>
            <person name="Januszkiewicz K."/>
            <person name="Wedrychowicz H."/>
        </authorList>
    </citation>
    <scope>NUCLEOTIDE SEQUENCE [LARGE SCALE GENOMIC DNA]</scope>
    <source>
        <strain evidence="1 2">DSM 9705</strain>
    </source>
</reference>
<gene>
    <name evidence="1" type="ORF">SAMN02745124_00391</name>
</gene>
<evidence type="ECO:0000313" key="2">
    <source>
        <dbReference type="Proteomes" id="UP000184139"/>
    </source>
</evidence>
<dbReference type="AlphaFoldDB" id="A0A1M5SJK8"/>
<dbReference type="EMBL" id="FQXS01000001">
    <property type="protein sequence ID" value="SHH38744.1"/>
    <property type="molecule type" value="Genomic_DNA"/>
</dbReference>
<sequence>MSTPVNHCPGFESFRNLKSFICTCSHCGAEKEIFSDEFDREHRCSQCRQKIDFAKCEYRAGAEDKTPR</sequence>
<accession>A0A1M5SJK8</accession>